<dbReference type="Proteomes" id="UP000244810">
    <property type="component" value="Unassembled WGS sequence"/>
</dbReference>
<proteinExistence type="predicted"/>
<reference evidence="1 2" key="1">
    <citation type="journal article" date="2011" name="Syst. Appl. Microbiol.">
        <title>Defluviimonas denitrificans gen. nov., sp. nov., and Pararhodobacter aggregans gen. nov., sp. nov., non-phototrophic Rhodobacteraceae from the biofilter of a marine aquaculture.</title>
        <authorList>
            <person name="Foesel B.U."/>
            <person name="Drake H.L."/>
            <person name="Schramm A."/>
        </authorList>
    </citation>
    <scope>NUCLEOTIDE SEQUENCE [LARGE SCALE GENOMIC DNA]</scope>
    <source>
        <strain evidence="1 2">D1-19</strain>
    </source>
</reference>
<dbReference type="RefSeq" id="WP_107752052.1">
    <property type="nucleotide sequence ID" value="NZ_QBKF01000006.1"/>
</dbReference>
<dbReference type="AlphaFoldDB" id="A0A2T7UQM0"/>
<comment type="caution">
    <text evidence="1">The sequence shown here is derived from an EMBL/GenBank/DDBJ whole genome shotgun (WGS) entry which is preliminary data.</text>
</comment>
<dbReference type="OrthoDB" id="7873813at2"/>
<dbReference type="EMBL" id="QDDR01000006">
    <property type="protein sequence ID" value="PVE47040.1"/>
    <property type="molecule type" value="Genomic_DNA"/>
</dbReference>
<accession>A0A2T7UQM0</accession>
<keyword evidence="2" id="KW-1185">Reference proteome</keyword>
<organism evidence="1 2">
    <name type="scientific">Pararhodobacter aggregans</name>
    <dbReference type="NCBI Taxonomy" id="404875"/>
    <lineage>
        <taxon>Bacteria</taxon>
        <taxon>Pseudomonadati</taxon>
        <taxon>Pseudomonadota</taxon>
        <taxon>Alphaproteobacteria</taxon>
        <taxon>Rhodobacterales</taxon>
        <taxon>Paracoccaceae</taxon>
        <taxon>Pararhodobacter</taxon>
    </lineage>
</organism>
<name>A0A2T7UQM0_9RHOB</name>
<evidence type="ECO:0000313" key="2">
    <source>
        <dbReference type="Proteomes" id="UP000244810"/>
    </source>
</evidence>
<protein>
    <submittedName>
        <fullName evidence="1">Uncharacterized protein</fullName>
    </submittedName>
</protein>
<sequence>MTALLHHLQGQQDSACMLFGVIEALEFLHQCEDAPHNAITTLLQISASLANKIYLGLDSVNLPEGGGA</sequence>
<gene>
    <name evidence="1" type="ORF">DDE23_12335</name>
</gene>
<evidence type="ECO:0000313" key="1">
    <source>
        <dbReference type="EMBL" id="PVE47040.1"/>
    </source>
</evidence>